<accession>A0ABT4SNA7</accession>
<dbReference type="EMBL" id="JAPNNL010000250">
    <property type="protein sequence ID" value="MDA0638560.1"/>
    <property type="molecule type" value="Genomic_DNA"/>
</dbReference>
<evidence type="ECO:0000313" key="2">
    <source>
        <dbReference type="EMBL" id="MDA0638560.1"/>
    </source>
</evidence>
<gene>
    <name evidence="2" type="ORF">OUY22_34570</name>
</gene>
<dbReference type="Proteomes" id="UP001144036">
    <property type="component" value="Unassembled WGS sequence"/>
</dbReference>
<protein>
    <recommendedName>
        <fullName evidence="1">Potassium/proton antiporter subunit KhtT-like N-terminal domain-containing protein</fullName>
    </recommendedName>
</protein>
<organism evidence="2 3">
    <name type="scientific">Nonomuraea corallina</name>
    <dbReference type="NCBI Taxonomy" id="2989783"/>
    <lineage>
        <taxon>Bacteria</taxon>
        <taxon>Bacillati</taxon>
        <taxon>Actinomycetota</taxon>
        <taxon>Actinomycetes</taxon>
        <taxon>Streptosporangiales</taxon>
        <taxon>Streptosporangiaceae</taxon>
        <taxon>Nonomuraea</taxon>
    </lineage>
</organism>
<dbReference type="InterPro" id="IPR058776">
    <property type="entry name" value="KhtT-like_N"/>
</dbReference>
<comment type="caution">
    <text evidence="2">The sequence shown here is derived from an EMBL/GenBank/DDBJ whole genome shotgun (WGS) entry which is preliminary data.</text>
</comment>
<name>A0ABT4SNA7_9ACTN</name>
<reference evidence="2" key="1">
    <citation type="submission" date="2022-11" db="EMBL/GenBank/DDBJ databases">
        <title>Nonomuraea corallina sp. nov., a new species of the genus Nonomuraea isolated from sea side sediment in Thai sea.</title>
        <authorList>
            <person name="Ngamcharungchit C."/>
            <person name="Matsumoto A."/>
            <person name="Suriyachadkun C."/>
            <person name="Panbangred W."/>
            <person name="Inahashi Y."/>
            <person name="Intra B."/>
        </authorList>
    </citation>
    <scope>NUCLEOTIDE SEQUENCE</scope>
    <source>
        <strain evidence="2">MCN248</strain>
    </source>
</reference>
<dbReference type="RefSeq" id="WP_270159507.1">
    <property type="nucleotide sequence ID" value="NZ_JAPNNL010000250.1"/>
</dbReference>
<proteinExistence type="predicted"/>
<evidence type="ECO:0000259" key="1">
    <source>
        <dbReference type="Pfam" id="PF25991"/>
    </source>
</evidence>
<sequence length="89" mass="9888">MEIIPATVPGTGTIHQITTGRGDRLALIDFRDGRRGLTIYRDGDPEDEGHVVELTPEEADQIAELLHSRSLDDRLAAIEQRLAELSARR</sequence>
<keyword evidence="3" id="KW-1185">Reference proteome</keyword>
<dbReference type="Pfam" id="PF25991">
    <property type="entry name" value="KhtT_N"/>
    <property type="match status" value="1"/>
</dbReference>
<evidence type="ECO:0000313" key="3">
    <source>
        <dbReference type="Proteomes" id="UP001144036"/>
    </source>
</evidence>
<feature type="domain" description="Potassium/proton antiporter subunit KhtT-like N-terminal" evidence="1">
    <location>
        <begin position="1"/>
        <end position="69"/>
    </location>
</feature>